<reference evidence="7 8" key="1">
    <citation type="submission" date="2024-04" db="EMBL/GenBank/DDBJ databases">
        <authorList>
            <person name="Fracassetti M."/>
        </authorList>
    </citation>
    <scope>NUCLEOTIDE SEQUENCE [LARGE SCALE GENOMIC DNA]</scope>
</reference>
<dbReference type="FunFam" id="3.40.50.300:FF:001091">
    <property type="entry name" value="Probable disease resistance protein At1g61300"/>
    <property type="match status" value="1"/>
</dbReference>
<dbReference type="InterPro" id="IPR036388">
    <property type="entry name" value="WH-like_DNA-bd_sf"/>
</dbReference>
<dbReference type="Gene3D" id="1.20.5.4130">
    <property type="match status" value="1"/>
</dbReference>
<dbReference type="PRINTS" id="PR00364">
    <property type="entry name" value="DISEASERSIST"/>
</dbReference>
<dbReference type="GO" id="GO:0005524">
    <property type="term" value="F:ATP binding"/>
    <property type="evidence" value="ECO:0007669"/>
    <property type="project" value="UniProtKB-KW"/>
</dbReference>
<dbReference type="GO" id="GO:0043531">
    <property type="term" value="F:ADP binding"/>
    <property type="evidence" value="ECO:0007669"/>
    <property type="project" value="InterPro"/>
</dbReference>
<dbReference type="InterPro" id="IPR056789">
    <property type="entry name" value="LRR_R13L1-DRL21"/>
</dbReference>
<keyword evidence="4" id="KW-0611">Plant defense</keyword>
<dbReference type="InterPro" id="IPR003593">
    <property type="entry name" value="AAA+_ATPase"/>
</dbReference>
<dbReference type="Pfam" id="PF00931">
    <property type="entry name" value="NB-ARC"/>
    <property type="match status" value="1"/>
</dbReference>
<dbReference type="InterPro" id="IPR042197">
    <property type="entry name" value="Apaf_helical"/>
</dbReference>
<dbReference type="FunFam" id="1.10.10.10:FF:000322">
    <property type="entry name" value="Probable disease resistance protein At1g63360"/>
    <property type="match status" value="1"/>
</dbReference>
<keyword evidence="8" id="KW-1185">Reference proteome</keyword>
<dbReference type="Gene3D" id="1.10.10.10">
    <property type="entry name" value="Winged helix-like DNA-binding domain superfamily/Winged helix DNA-binding domain"/>
    <property type="match status" value="1"/>
</dbReference>
<dbReference type="InterPro" id="IPR032675">
    <property type="entry name" value="LRR_dom_sf"/>
</dbReference>
<protein>
    <recommendedName>
        <fullName evidence="6">AAA+ ATPase domain-containing protein</fullName>
    </recommendedName>
</protein>
<gene>
    <name evidence="7" type="ORF">LTRI10_LOCUS34949</name>
</gene>
<keyword evidence="3" id="KW-0547">Nucleotide-binding</keyword>
<dbReference type="PANTHER" id="PTHR36766:SF51">
    <property type="entry name" value="DISEASE RESISTANCE RPP13-LIKE PROTEIN 1"/>
    <property type="match status" value="1"/>
</dbReference>
<evidence type="ECO:0000313" key="7">
    <source>
        <dbReference type="EMBL" id="CAL1394445.1"/>
    </source>
</evidence>
<evidence type="ECO:0000256" key="1">
    <source>
        <dbReference type="ARBA" id="ARBA00022614"/>
    </source>
</evidence>
<dbReference type="SMART" id="SM00382">
    <property type="entry name" value="AAA"/>
    <property type="match status" value="1"/>
</dbReference>
<dbReference type="EMBL" id="OZ034819">
    <property type="protein sequence ID" value="CAL1394445.1"/>
    <property type="molecule type" value="Genomic_DNA"/>
</dbReference>
<evidence type="ECO:0000256" key="4">
    <source>
        <dbReference type="ARBA" id="ARBA00022821"/>
    </source>
</evidence>
<dbReference type="PANTHER" id="PTHR36766">
    <property type="entry name" value="PLANT BROAD-SPECTRUM MILDEW RESISTANCE PROTEIN RPW8"/>
    <property type="match status" value="1"/>
</dbReference>
<evidence type="ECO:0000256" key="5">
    <source>
        <dbReference type="ARBA" id="ARBA00022840"/>
    </source>
</evidence>
<dbReference type="InterPro" id="IPR027417">
    <property type="entry name" value="P-loop_NTPase"/>
</dbReference>
<dbReference type="Gene3D" id="1.10.8.430">
    <property type="entry name" value="Helical domain of apoptotic protease-activating factors"/>
    <property type="match status" value="1"/>
</dbReference>
<evidence type="ECO:0000256" key="3">
    <source>
        <dbReference type="ARBA" id="ARBA00022741"/>
    </source>
</evidence>
<dbReference type="Gene3D" id="3.40.50.300">
    <property type="entry name" value="P-loop containing nucleotide triphosphate hydrolases"/>
    <property type="match status" value="1"/>
</dbReference>
<dbReference type="InterPro" id="IPR055414">
    <property type="entry name" value="LRR_R13L4/SHOC2-like"/>
</dbReference>
<dbReference type="Proteomes" id="UP001497516">
    <property type="component" value="Chromosome 6"/>
</dbReference>
<dbReference type="InterPro" id="IPR058922">
    <property type="entry name" value="WHD_DRP"/>
</dbReference>
<dbReference type="InterPro" id="IPR041118">
    <property type="entry name" value="Rx_N"/>
</dbReference>
<dbReference type="Pfam" id="PF23598">
    <property type="entry name" value="LRR_14"/>
    <property type="match status" value="1"/>
</dbReference>
<dbReference type="SUPFAM" id="SSF52540">
    <property type="entry name" value="P-loop containing nucleoside triphosphate hydrolases"/>
    <property type="match status" value="1"/>
</dbReference>
<dbReference type="GO" id="GO:0051707">
    <property type="term" value="P:response to other organism"/>
    <property type="evidence" value="ECO:0007669"/>
    <property type="project" value="UniProtKB-ARBA"/>
</dbReference>
<organism evidence="7 8">
    <name type="scientific">Linum trigynum</name>
    <dbReference type="NCBI Taxonomy" id="586398"/>
    <lineage>
        <taxon>Eukaryota</taxon>
        <taxon>Viridiplantae</taxon>
        <taxon>Streptophyta</taxon>
        <taxon>Embryophyta</taxon>
        <taxon>Tracheophyta</taxon>
        <taxon>Spermatophyta</taxon>
        <taxon>Magnoliopsida</taxon>
        <taxon>eudicotyledons</taxon>
        <taxon>Gunneridae</taxon>
        <taxon>Pentapetalae</taxon>
        <taxon>rosids</taxon>
        <taxon>fabids</taxon>
        <taxon>Malpighiales</taxon>
        <taxon>Linaceae</taxon>
        <taxon>Linum</taxon>
    </lineage>
</organism>
<dbReference type="Gene3D" id="3.80.10.10">
    <property type="entry name" value="Ribonuclease Inhibitor"/>
    <property type="match status" value="4"/>
</dbReference>
<sequence length="1316" mass="148538">MFTAMTSSDFASLIKGRKLDPGLLKRLNVAMLAINQLIEVADEKQLIDDAIRSWVAELKDAAYDADDFIDELGYEAIRAEAEAASQTATGKMLSFFSYRNPFKDGINGKLKKLLERLDGLIKLKNTHGLDVDTGNKVLTTKPPTTSLALESCIYGREADKETIMNLLLSNDRSSDDLGVITIVGTGGVGKTTLAKLMYNDSKVQEHFQVSAWICVSEEFDVNKITKDILEELSGKASDNRTLHQLQIELRGRLTQKKFLLILDDVWNESDREWDLLQTPLKYGAKGSKIIATTRHLNVASVMSTTDTYHLNPLTSDDCWMIFSSCASLDGNLIARPELETVGRQLVEKCQGLPLAARTLGALLHTEQDVEKWEKILKSNLWDLHDEILPALILSYQYLPSYLKQCFAYCAIFPKDYRFQKEELVLLWMSEGFISAPEVEKEFEEIASEYFDQLVSRSFFQQSSGMATCFTMHGLIHDLSEYVSGEFCFQLDGNDLSKITTRTRHLRYARTTKDASRKIEDIYRARVLRTFFSSKAIWWNVDYKSIDNDVINGLLSTLSNLRVLSFYGYKVVELPNSIGNLKHLRYLNLSLTCIKELPAMICTLYNLQILIMQSCKELEVLPDSIGKLKQLQHLDLCQTAIGRLPDSVVLLTNLYHLDLTETKLQEMPLQIGKLTKLQSLTDFFVGKRSGSSIKDLEELHHLRETLRIWNLQNVVDSADTFGSPLKSKKDLKRLELRWDGDADDSSHEVMLMEKLQPYVQLSSLNIDGYRGTTFPVWVGDSAFTHIVTMELAGCKNCYCLPSLGQLVSLEKLSIKAFDSLRTIGEELYVSTTSTENPFRSLKTLEFEDMPEWEELTPFVAENVGDTFPLLEQLYLTNCPKLRQTVSSHLPSLETLRIRDCQLLRIPSLPSKSVVFKMELRDMSRSLMLETSTDGMHSVRITGYGSQYTGINEMEPINCLSNTLEEIDIEKCPSLKCFPLELFPKLKSLSIKNCESLESLCNEEEIPEDLDSLTSVRISECPKLVSFPKGGLPARNLNDLALLTCSTLTCLPDSMDSHLPSLMELTVGQCPEIECFPEGGLPSKLQILNICACDKLVAGHMQWNLQSLPSLLYFSIDSNKELESFPEETLLPCTLTTLGILSIQNLKSLDEQGIQQLSALKELKISACPNLESFPIGDLLPTLESLEIISCDKLVSGRSQWNLQAITSLLQLKFYENDEVESLTREMMLPSSLVSLEIRDLYSLKSLEGLQQLTSLRDLKIYRCPDLMAIPEEGLPSSLSSMSILRCPFLEQRCQQDKGEDWSKISHIPNLEIGHYNI</sequence>
<dbReference type="Pfam" id="PF25019">
    <property type="entry name" value="LRR_R13L1-DRL21"/>
    <property type="match status" value="1"/>
</dbReference>
<evidence type="ECO:0000256" key="2">
    <source>
        <dbReference type="ARBA" id="ARBA00022737"/>
    </source>
</evidence>
<keyword evidence="5" id="KW-0067">ATP-binding</keyword>
<evidence type="ECO:0000313" key="8">
    <source>
        <dbReference type="Proteomes" id="UP001497516"/>
    </source>
</evidence>
<feature type="domain" description="AAA+ ATPase" evidence="6">
    <location>
        <begin position="176"/>
        <end position="313"/>
    </location>
</feature>
<dbReference type="SUPFAM" id="SSF52058">
    <property type="entry name" value="L domain-like"/>
    <property type="match status" value="2"/>
</dbReference>
<dbReference type="Pfam" id="PF23559">
    <property type="entry name" value="WHD_DRP"/>
    <property type="match status" value="1"/>
</dbReference>
<evidence type="ECO:0000259" key="6">
    <source>
        <dbReference type="SMART" id="SM00382"/>
    </source>
</evidence>
<name>A0AAV2FAD1_9ROSI</name>
<dbReference type="InterPro" id="IPR002182">
    <property type="entry name" value="NB-ARC"/>
</dbReference>
<keyword evidence="1" id="KW-0433">Leucine-rich repeat</keyword>
<accession>A0AAV2FAD1</accession>
<dbReference type="Pfam" id="PF18052">
    <property type="entry name" value="Rx_N"/>
    <property type="match status" value="1"/>
</dbReference>
<dbReference type="GO" id="GO:0006952">
    <property type="term" value="P:defense response"/>
    <property type="evidence" value="ECO:0007669"/>
    <property type="project" value="UniProtKB-KW"/>
</dbReference>
<proteinExistence type="predicted"/>
<keyword evidence="2" id="KW-0677">Repeat</keyword>